<accession>A0A7M7M7X2</accession>
<keyword evidence="4" id="KW-1185">Reference proteome</keyword>
<dbReference type="RefSeq" id="XP_022656279.1">
    <property type="nucleotide sequence ID" value="XM_022800544.1"/>
</dbReference>
<feature type="region of interest" description="Disordered" evidence="2">
    <location>
        <begin position="574"/>
        <end position="610"/>
    </location>
</feature>
<dbReference type="EnsemblMetazoa" id="XM_022800543">
    <property type="protein sequence ID" value="XP_022656278"/>
    <property type="gene ID" value="LOC111248352"/>
</dbReference>
<feature type="compositionally biased region" description="Basic and acidic residues" evidence="2">
    <location>
        <begin position="576"/>
        <end position="587"/>
    </location>
</feature>
<dbReference type="GeneID" id="111248352"/>
<evidence type="ECO:0000313" key="3">
    <source>
        <dbReference type="EnsemblMetazoa" id="XP_022656279"/>
    </source>
</evidence>
<dbReference type="KEGG" id="vde:111248352"/>
<feature type="coiled-coil region" evidence="1">
    <location>
        <begin position="54"/>
        <end position="119"/>
    </location>
</feature>
<dbReference type="AlphaFoldDB" id="A0A7M7M7X2"/>
<dbReference type="InParanoid" id="A0A7M7M7X2"/>
<reference evidence="3" key="1">
    <citation type="submission" date="2021-01" db="UniProtKB">
        <authorList>
            <consortium name="EnsemblMetazoa"/>
        </authorList>
    </citation>
    <scope>IDENTIFICATION</scope>
</reference>
<name>A0A7M7M7X2_VARDE</name>
<protein>
    <submittedName>
        <fullName evidence="3">Uncharacterized protein</fullName>
    </submittedName>
</protein>
<evidence type="ECO:0000256" key="2">
    <source>
        <dbReference type="SAM" id="MobiDB-lite"/>
    </source>
</evidence>
<evidence type="ECO:0000313" key="4">
    <source>
        <dbReference type="Proteomes" id="UP000594260"/>
    </source>
</evidence>
<dbReference type="RefSeq" id="XP_022656278.1">
    <property type="nucleotide sequence ID" value="XM_022800543.1"/>
</dbReference>
<sequence length="610" mass="69939">MATTADSQQLDNIEQFGQIQHLQHRIVDLESYLERAGLLGQQLLDQLNHKSIECDELVEHRIALEVELEDLRQRRHAAERQADLATAREQNALAEIDMLKSVAEENDRLCAEKRNLEELLRRSVLEKDQRMQNSIELEEELKAIRTQLAIAHTEIMKYRQKESSKKDMSPVKDVFESDPFNSAEAAIRLAEAREENDQIKQQLSEAIKQRESLLAESNKYKVLLEESQQDKASMQSNLVYYIDAIREKNQEMTELKQEIDSLKASQDNSQTYRSRQGNSIFAEVEDRRLEVESRLEKATARLRVADEVKRRLRSQLNECYVSMQLLAKYTSKADQNYVTSLEKEVMRLRNQVFACSAQFGSNVKDETFTERDLQNNPLAGLLISERSCTTSLKKRIEKLIVQEDQRTYDLIKLASDLRKSEAIAEKLNKERNILLLRLQEKKTEELGQNTASPSSVVCDEENQSTPTVFRELLTEVVEENRCTRKSEQKINADSDLIVTVKASLLSETASIERMRNQHVTTQQSLLQPTEQCLKDGMVSCDNKKDSADVTSQCTLSDDQKADIKEVGVMMGTAVEEDTKGKSKDQKLRGQQVHIVKKTKIQQNPEACKPQ</sequence>
<feature type="coiled-coil region" evidence="1">
    <location>
        <begin position="245"/>
        <end position="315"/>
    </location>
</feature>
<feature type="coiled-coil region" evidence="1">
    <location>
        <begin position="182"/>
        <end position="216"/>
    </location>
</feature>
<proteinExistence type="predicted"/>
<dbReference type="OrthoDB" id="6430620at2759"/>
<dbReference type="EnsemblMetazoa" id="XM_022800544">
    <property type="protein sequence ID" value="XP_022656279"/>
    <property type="gene ID" value="LOC111248352"/>
</dbReference>
<dbReference type="Proteomes" id="UP000594260">
    <property type="component" value="Unplaced"/>
</dbReference>
<dbReference type="OMA" id="KQHAFTK"/>
<evidence type="ECO:0000256" key="1">
    <source>
        <dbReference type="SAM" id="Coils"/>
    </source>
</evidence>
<keyword evidence="1" id="KW-0175">Coiled coil</keyword>
<organism evidence="3 4">
    <name type="scientific">Varroa destructor</name>
    <name type="common">Honeybee mite</name>
    <dbReference type="NCBI Taxonomy" id="109461"/>
    <lineage>
        <taxon>Eukaryota</taxon>
        <taxon>Metazoa</taxon>
        <taxon>Ecdysozoa</taxon>
        <taxon>Arthropoda</taxon>
        <taxon>Chelicerata</taxon>
        <taxon>Arachnida</taxon>
        <taxon>Acari</taxon>
        <taxon>Parasitiformes</taxon>
        <taxon>Mesostigmata</taxon>
        <taxon>Gamasina</taxon>
        <taxon>Dermanyssoidea</taxon>
        <taxon>Varroidae</taxon>
        <taxon>Varroa</taxon>
    </lineage>
</organism>
<feature type="coiled-coil region" evidence="1">
    <location>
        <begin position="410"/>
        <end position="444"/>
    </location>
</feature>